<protein>
    <recommendedName>
        <fullName evidence="4">Ig-like domain-containing protein</fullName>
    </recommendedName>
</protein>
<dbReference type="Proteomes" id="UP001152320">
    <property type="component" value="Chromosome 16"/>
</dbReference>
<sequence>MAESCMHMRVWAAFVTILSVAYASDGFYEEPSNQTVHAGNTVTLSCFLRPPRQSSYLYVYWYKSFGFSDLPTMPISSRRVTNANVDERYSIVGSDNRYDLQITNVEVGDTSYYMCKYYTGDYFDSQIAHLVVYDNTLVPQCRFHPHNPDVGTRVTIRCLPGSGDSSQSLTLWRGQNGHQITNVARQPNGAITHRFPLKANDNNRSYTCVFGRNFKNIHNCSVTPLTVAPTISLTPAVTVGILDDTVRFSCFARGLPKFTTYKWVVGTGPTSLRISESVGRYIHSTNGESSRLTITNLKTSDNNTAVRCIATNSLGHRVTALGKVIVQALPITPSETMRPDVVTSTTPYFVFTTDSQFVSDGLPWKNIPIVTEAKKPFVFKSDPDMGHENESVEGDGKIERKNSRNSQPSSRLIKVLVPILLIVAFLLVVLIIILLFYIRKTDKESPKTLKRMSLNKPEILKRMSISRPQFLDNVSLRKSWQDAKQKVEALQKRASRRSRQADEEKEKRQSLRDQIEVVVNPPPPEWQLKVEDVDKAQRQRMLSYHAPSSGYSSKEKDLLNSLLTGKIKMKTLENKPTAAGEGVKIENEDADSQLESDFEDDFEEASEAERGSTEKTIPPVKKEKKVPSVKKEKTVSSLKKENKNIVRKIPDGKRTSDCSSASKGGSSSVKRKEVENGSKGTEVIYANSNVVPKSDTATNGAVQGSNSSVLAYAELDLKLTGPWDESRLSQSEAKTAYAVIDHTKKDPKVSSLCE</sequence>
<keyword evidence="6" id="KW-1185">Reference proteome</keyword>
<keyword evidence="2" id="KW-0472">Membrane</keyword>
<dbReference type="InterPro" id="IPR013106">
    <property type="entry name" value="Ig_V-set"/>
</dbReference>
<dbReference type="AlphaFoldDB" id="A0A9Q1BIB9"/>
<name>A0A9Q1BIB9_HOLLE</name>
<evidence type="ECO:0000259" key="4">
    <source>
        <dbReference type="PROSITE" id="PS50835"/>
    </source>
</evidence>
<feature type="compositionally biased region" description="Basic and acidic residues" evidence="1">
    <location>
        <begin position="381"/>
        <end position="402"/>
    </location>
</feature>
<dbReference type="InterPro" id="IPR007110">
    <property type="entry name" value="Ig-like_dom"/>
</dbReference>
<proteinExistence type="predicted"/>
<evidence type="ECO:0000313" key="5">
    <source>
        <dbReference type="EMBL" id="KAJ8026432.1"/>
    </source>
</evidence>
<evidence type="ECO:0000256" key="3">
    <source>
        <dbReference type="SAM" id="SignalP"/>
    </source>
</evidence>
<dbReference type="InterPro" id="IPR013783">
    <property type="entry name" value="Ig-like_fold"/>
</dbReference>
<feature type="compositionally biased region" description="Basic and acidic residues" evidence="1">
    <location>
        <begin position="499"/>
        <end position="513"/>
    </location>
</feature>
<keyword evidence="3" id="KW-0732">Signal</keyword>
<feature type="region of interest" description="Disordered" evidence="1">
    <location>
        <begin position="574"/>
        <end position="682"/>
    </location>
</feature>
<dbReference type="PROSITE" id="PS50835">
    <property type="entry name" value="IG_LIKE"/>
    <property type="match status" value="2"/>
</dbReference>
<keyword evidence="2" id="KW-1133">Transmembrane helix</keyword>
<dbReference type="SUPFAM" id="SSF48726">
    <property type="entry name" value="Immunoglobulin"/>
    <property type="match status" value="2"/>
</dbReference>
<feature type="domain" description="Ig-like" evidence="4">
    <location>
        <begin position="25"/>
        <end position="115"/>
    </location>
</feature>
<reference evidence="5" key="1">
    <citation type="submission" date="2021-10" db="EMBL/GenBank/DDBJ databases">
        <title>Tropical sea cucumber genome reveals ecological adaptation and Cuvierian tubules defense mechanism.</title>
        <authorList>
            <person name="Chen T."/>
        </authorList>
    </citation>
    <scope>NUCLEOTIDE SEQUENCE</scope>
    <source>
        <strain evidence="5">Nanhai2018</strain>
        <tissue evidence="5">Muscle</tissue>
    </source>
</reference>
<dbReference type="PANTHER" id="PTHR45889">
    <property type="entry name" value="IG-LIKE DOMAIN-CONTAINING PROTEIN"/>
    <property type="match status" value="1"/>
</dbReference>
<organism evidence="5 6">
    <name type="scientific">Holothuria leucospilota</name>
    <name type="common">Black long sea cucumber</name>
    <name type="synonym">Mertensiothuria leucospilota</name>
    <dbReference type="NCBI Taxonomy" id="206669"/>
    <lineage>
        <taxon>Eukaryota</taxon>
        <taxon>Metazoa</taxon>
        <taxon>Echinodermata</taxon>
        <taxon>Eleutherozoa</taxon>
        <taxon>Echinozoa</taxon>
        <taxon>Holothuroidea</taxon>
        <taxon>Aspidochirotacea</taxon>
        <taxon>Aspidochirotida</taxon>
        <taxon>Holothuriidae</taxon>
        <taxon>Holothuria</taxon>
    </lineage>
</organism>
<dbReference type="Pfam" id="PF07686">
    <property type="entry name" value="V-set"/>
    <property type="match status" value="1"/>
</dbReference>
<dbReference type="Gene3D" id="2.60.40.10">
    <property type="entry name" value="Immunoglobulins"/>
    <property type="match status" value="2"/>
</dbReference>
<keyword evidence="2" id="KW-0812">Transmembrane</keyword>
<gene>
    <name evidence="5" type="ORF">HOLleu_31247</name>
</gene>
<feature type="signal peptide" evidence="3">
    <location>
        <begin position="1"/>
        <end position="23"/>
    </location>
</feature>
<dbReference type="SMART" id="SM00409">
    <property type="entry name" value="IG"/>
    <property type="match status" value="2"/>
</dbReference>
<feature type="transmembrane region" description="Helical" evidence="2">
    <location>
        <begin position="415"/>
        <end position="438"/>
    </location>
</feature>
<comment type="caution">
    <text evidence="5">The sequence shown here is derived from an EMBL/GenBank/DDBJ whole genome shotgun (WGS) entry which is preliminary data.</text>
</comment>
<dbReference type="CDD" id="cd00096">
    <property type="entry name" value="Ig"/>
    <property type="match status" value="1"/>
</dbReference>
<accession>A0A9Q1BIB9</accession>
<evidence type="ECO:0000256" key="1">
    <source>
        <dbReference type="SAM" id="MobiDB-lite"/>
    </source>
</evidence>
<feature type="chain" id="PRO_5040380058" description="Ig-like domain-containing protein" evidence="3">
    <location>
        <begin position="24"/>
        <end position="754"/>
    </location>
</feature>
<feature type="domain" description="Ig-like" evidence="4">
    <location>
        <begin position="229"/>
        <end position="319"/>
    </location>
</feature>
<dbReference type="PANTHER" id="PTHR45889:SF8">
    <property type="entry name" value="IG-LIKE DOMAIN-CONTAINING PROTEIN"/>
    <property type="match status" value="1"/>
</dbReference>
<feature type="compositionally biased region" description="Low complexity" evidence="1">
    <location>
        <begin position="657"/>
        <end position="668"/>
    </location>
</feature>
<evidence type="ECO:0000313" key="6">
    <source>
        <dbReference type="Proteomes" id="UP001152320"/>
    </source>
</evidence>
<dbReference type="InterPro" id="IPR036179">
    <property type="entry name" value="Ig-like_dom_sf"/>
</dbReference>
<evidence type="ECO:0000256" key="2">
    <source>
        <dbReference type="SAM" id="Phobius"/>
    </source>
</evidence>
<dbReference type="SMART" id="SM00406">
    <property type="entry name" value="IGv"/>
    <property type="match status" value="1"/>
</dbReference>
<feature type="region of interest" description="Disordered" evidence="1">
    <location>
        <begin position="487"/>
        <end position="513"/>
    </location>
</feature>
<dbReference type="Pfam" id="PF13927">
    <property type="entry name" value="Ig_3"/>
    <property type="match status" value="1"/>
</dbReference>
<feature type="region of interest" description="Disordered" evidence="1">
    <location>
        <begin position="380"/>
        <end position="404"/>
    </location>
</feature>
<dbReference type="InterPro" id="IPR003599">
    <property type="entry name" value="Ig_sub"/>
</dbReference>
<feature type="compositionally biased region" description="Acidic residues" evidence="1">
    <location>
        <begin position="588"/>
        <end position="606"/>
    </location>
</feature>
<feature type="compositionally biased region" description="Basic and acidic residues" evidence="1">
    <location>
        <begin position="625"/>
        <end position="656"/>
    </location>
</feature>
<dbReference type="OrthoDB" id="6272054at2759"/>
<dbReference type="EMBL" id="JAIZAY010000016">
    <property type="protein sequence ID" value="KAJ8026432.1"/>
    <property type="molecule type" value="Genomic_DNA"/>
</dbReference>